<evidence type="ECO:0000313" key="2">
    <source>
        <dbReference type="EMBL" id="GAM14393.1"/>
    </source>
</evidence>
<dbReference type="EMBL" id="BASE01000054">
    <property type="protein sequence ID" value="GAM14393.1"/>
    <property type="molecule type" value="Genomic_DNA"/>
</dbReference>
<name>A0A0A8X3C5_MESS1</name>
<evidence type="ECO:0000313" key="3">
    <source>
        <dbReference type="Proteomes" id="UP000031014"/>
    </source>
</evidence>
<gene>
    <name evidence="2" type="ORF">SAMD00020551_2542</name>
</gene>
<reference evidence="2 3" key="1">
    <citation type="submission" date="2013-06" db="EMBL/GenBank/DDBJ databases">
        <title>Whole genome shotgun sequence of Bacillus selenatarsenatis SF-1.</title>
        <authorList>
            <person name="Kuroda M."/>
            <person name="Sei K."/>
            <person name="Yamashita M."/>
            <person name="Ike M."/>
        </authorList>
    </citation>
    <scope>NUCLEOTIDE SEQUENCE [LARGE SCALE GENOMIC DNA]</scope>
    <source>
        <strain evidence="2 3">SF-1</strain>
    </source>
</reference>
<keyword evidence="3" id="KW-1185">Reference proteome</keyword>
<protein>
    <submittedName>
        <fullName evidence="2">Uncharacterized protein</fullName>
    </submittedName>
</protein>
<keyword evidence="1" id="KW-1133">Transmembrane helix</keyword>
<dbReference type="Proteomes" id="UP000031014">
    <property type="component" value="Unassembled WGS sequence"/>
</dbReference>
<comment type="caution">
    <text evidence="2">The sequence shown here is derived from an EMBL/GenBank/DDBJ whole genome shotgun (WGS) entry which is preliminary data.</text>
</comment>
<dbReference type="STRING" id="1321606.SAMD00020551_2542"/>
<sequence>MKYIVPQGMFYYDKEFIFTIYGIIKIGAILLHSEGDME</sequence>
<dbReference type="AlphaFoldDB" id="A0A0A8X3C5"/>
<proteinExistence type="predicted"/>
<keyword evidence="1" id="KW-0812">Transmembrane</keyword>
<evidence type="ECO:0000256" key="1">
    <source>
        <dbReference type="SAM" id="Phobius"/>
    </source>
</evidence>
<organism evidence="2 3">
    <name type="scientific">Mesobacillus selenatarsenatis (strain DSM 18680 / JCM 14380 / FERM P-15431 / SF-1)</name>
    <dbReference type="NCBI Taxonomy" id="1321606"/>
    <lineage>
        <taxon>Bacteria</taxon>
        <taxon>Bacillati</taxon>
        <taxon>Bacillota</taxon>
        <taxon>Bacilli</taxon>
        <taxon>Bacillales</taxon>
        <taxon>Bacillaceae</taxon>
        <taxon>Mesobacillus</taxon>
    </lineage>
</organism>
<accession>A0A0A8X3C5</accession>
<feature type="transmembrane region" description="Helical" evidence="1">
    <location>
        <begin position="16"/>
        <end position="33"/>
    </location>
</feature>
<keyword evidence="1" id="KW-0472">Membrane</keyword>